<comment type="subcellular location">
    <subcellularLocation>
        <location evidence="2">Endoplasmic reticulum membrane</location>
        <topology evidence="2">Single-pass type II membrane protein</topology>
    </subcellularLocation>
    <subcellularLocation>
        <location evidence="1">Golgi apparatus membrane</location>
        <topology evidence="1">Single-pass type II membrane protein</topology>
    </subcellularLocation>
</comment>
<keyword evidence="13" id="KW-0325">Glycoprotein</keyword>
<evidence type="ECO:0000256" key="10">
    <source>
        <dbReference type="ARBA" id="ARBA00023034"/>
    </source>
</evidence>
<dbReference type="InterPro" id="IPR043538">
    <property type="entry name" value="XYLT"/>
</dbReference>
<keyword evidence="8" id="KW-0735">Signal-anchor</keyword>
<comment type="caution">
    <text evidence="15">The sequence shown here is derived from an EMBL/GenBank/DDBJ whole genome shotgun (WGS) entry which is preliminary data.</text>
</comment>
<dbReference type="GeneID" id="82156701"/>
<evidence type="ECO:0000256" key="7">
    <source>
        <dbReference type="ARBA" id="ARBA00022824"/>
    </source>
</evidence>
<keyword evidence="16" id="KW-1185">Reference proteome</keyword>
<evidence type="ECO:0000256" key="9">
    <source>
        <dbReference type="ARBA" id="ARBA00022989"/>
    </source>
</evidence>
<evidence type="ECO:0000256" key="4">
    <source>
        <dbReference type="ARBA" id="ARBA00022679"/>
    </source>
</evidence>
<evidence type="ECO:0000256" key="2">
    <source>
        <dbReference type="ARBA" id="ARBA00004648"/>
    </source>
</evidence>
<organism evidence="15 16">
    <name type="scientific">Xylanibacter rodentium</name>
    <dbReference type="NCBI Taxonomy" id="2736289"/>
    <lineage>
        <taxon>Bacteria</taxon>
        <taxon>Pseudomonadati</taxon>
        <taxon>Bacteroidota</taxon>
        <taxon>Bacteroidia</taxon>
        <taxon>Bacteroidales</taxon>
        <taxon>Prevotellaceae</taxon>
        <taxon>Xylanibacter</taxon>
    </lineage>
</organism>
<reference evidence="15 16" key="1">
    <citation type="submission" date="2020-05" db="EMBL/GenBank/DDBJ databases">
        <title>Distinct polysaccharide utilization as determinants for interspecies competition between intestinal Prevotella spp.</title>
        <authorList>
            <person name="Galvez E.J.C."/>
            <person name="Iljazovic A."/>
            <person name="Strowig T."/>
        </authorList>
    </citation>
    <scope>NUCLEOTIDE SEQUENCE [LARGE SCALE GENOMIC DNA]</scope>
    <source>
        <strain evidence="15 16">PROD</strain>
    </source>
</reference>
<evidence type="ECO:0000256" key="3">
    <source>
        <dbReference type="ARBA" id="ARBA00022676"/>
    </source>
</evidence>
<dbReference type="EMBL" id="JABKKE010000003">
    <property type="protein sequence ID" value="NPE13279.1"/>
    <property type="molecule type" value="Genomic_DNA"/>
</dbReference>
<dbReference type="PANTHER" id="PTHR46025">
    <property type="entry name" value="XYLOSYLTRANSFERASE OXT"/>
    <property type="match status" value="1"/>
</dbReference>
<keyword evidence="7" id="KW-0256">Endoplasmic reticulum</keyword>
<evidence type="ECO:0000313" key="15">
    <source>
        <dbReference type="EMBL" id="NPE13279.1"/>
    </source>
</evidence>
<keyword evidence="10" id="KW-0333">Golgi apparatus</keyword>
<keyword evidence="9" id="KW-1133">Transmembrane helix</keyword>
<keyword evidence="4" id="KW-0808">Transferase</keyword>
<evidence type="ECO:0000313" key="16">
    <source>
        <dbReference type="Proteomes" id="UP001193734"/>
    </source>
</evidence>
<dbReference type="InterPro" id="IPR003406">
    <property type="entry name" value="Glyco_trans_14"/>
</dbReference>
<dbReference type="Pfam" id="PF02485">
    <property type="entry name" value="Branch"/>
    <property type="match status" value="1"/>
</dbReference>
<keyword evidence="12" id="KW-1015">Disulfide bond</keyword>
<evidence type="ECO:0000256" key="1">
    <source>
        <dbReference type="ARBA" id="ARBA00004323"/>
    </source>
</evidence>
<protein>
    <recommendedName>
        <fullName evidence="14">Peptide O-xylosyltransferase</fullName>
    </recommendedName>
</protein>
<evidence type="ECO:0000256" key="13">
    <source>
        <dbReference type="ARBA" id="ARBA00023180"/>
    </source>
</evidence>
<keyword evidence="5" id="KW-0812">Transmembrane</keyword>
<dbReference type="PANTHER" id="PTHR46025:SF3">
    <property type="entry name" value="XYLOSYLTRANSFERASE OXT"/>
    <property type="match status" value="1"/>
</dbReference>
<evidence type="ECO:0000256" key="8">
    <source>
        <dbReference type="ARBA" id="ARBA00022968"/>
    </source>
</evidence>
<evidence type="ECO:0000256" key="6">
    <source>
        <dbReference type="ARBA" id="ARBA00022723"/>
    </source>
</evidence>
<evidence type="ECO:0000256" key="14">
    <source>
        <dbReference type="ARBA" id="ARBA00042865"/>
    </source>
</evidence>
<evidence type="ECO:0000256" key="12">
    <source>
        <dbReference type="ARBA" id="ARBA00023157"/>
    </source>
</evidence>
<evidence type="ECO:0000256" key="5">
    <source>
        <dbReference type="ARBA" id="ARBA00022692"/>
    </source>
</evidence>
<proteinExistence type="predicted"/>
<gene>
    <name evidence="15" type="ORF">HPS55_02875</name>
</gene>
<dbReference type="RefSeq" id="WP_172175798.1">
    <property type="nucleotide sequence ID" value="NZ_CASGKG010000019.1"/>
</dbReference>
<name>A0ABX2AS36_9BACT</name>
<keyword evidence="3" id="KW-0328">Glycosyltransferase</keyword>
<keyword evidence="11" id="KW-0472">Membrane</keyword>
<keyword evidence="6" id="KW-0479">Metal-binding</keyword>
<sequence length="307" mass="36118">MKIAYLILAHSDPNQLKRLVCALSVENKVSFFIHIDARQDIKCFKKEVSYLTNVFFIKEREVIYWGGFSICKAEKLLLKYALSSKTRFDRFVLLSGLDYPLWSNDKMRAFYKAHPNIVYMKGYNLSKVSVPKKVPQRIETYHFRDLPIENAKLRHYIIGGLMVLMNILPIHKRKYIEEYDRQLSIYAGSQWFNIPRDCAEYLFERMNDSNMCRYFSTSFAPDEMFVQTIIFNSKFLNNAIDCLEDGIYPGLEKITCTHYIEYEGGQKVFTLTDYDKLIKSGKMFCRKVQTGISNDLLNKIDEYRKNG</sequence>
<dbReference type="Proteomes" id="UP001193734">
    <property type="component" value="Unassembled WGS sequence"/>
</dbReference>
<evidence type="ECO:0000256" key="11">
    <source>
        <dbReference type="ARBA" id="ARBA00023136"/>
    </source>
</evidence>
<accession>A0ABX2AS36</accession>